<keyword evidence="2 3" id="KW-0479">Metal-binding</keyword>
<evidence type="ECO:0000256" key="1">
    <source>
        <dbReference type="ARBA" id="ARBA00008635"/>
    </source>
</evidence>
<protein>
    <recommendedName>
        <fullName evidence="6">Damage-inducible protein DinB</fullName>
    </recommendedName>
</protein>
<dbReference type="Gene3D" id="1.20.120.450">
    <property type="entry name" value="dinb family like domain"/>
    <property type="match status" value="1"/>
</dbReference>
<evidence type="ECO:0000256" key="3">
    <source>
        <dbReference type="PIRSR" id="PIRSR607837-1"/>
    </source>
</evidence>
<feature type="binding site" evidence="3">
    <location>
        <position position="156"/>
    </location>
    <ligand>
        <name>a divalent metal cation</name>
        <dbReference type="ChEBI" id="CHEBI:60240"/>
    </ligand>
</feature>
<comment type="caution">
    <text evidence="4">The sequence shown here is derived from an EMBL/GenBank/DDBJ whole genome shotgun (WGS) entry which is preliminary data.</text>
</comment>
<dbReference type="SUPFAM" id="SSF109854">
    <property type="entry name" value="DinB/YfiT-like putative metalloenzymes"/>
    <property type="match status" value="1"/>
</dbReference>
<evidence type="ECO:0000313" key="5">
    <source>
        <dbReference type="Proteomes" id="UP001310022"/>
    </source>
</evidence>
<reference evidence="4 5" key="1">
    <citation type="submission" date="2021-12" db="EMBL/GenBank/DDBJ databases">
        <title>Genome sequencing of bacteria with rrn-lacking chromosome and rrn-plasmid.</title>
        <authorList>
            <person name="Anda M."/>
            <person name="Iwasaki W."/>
        </authorList>
    </citation>
    <scope>NUCLEOTIDE SEQUENCE [LARGE SCALE GENOMIC DNA]</scope>
    <source>
        <strain evidence="4 5">NBRC 15940</strain>
    </source>
</reference>
<accession>A0AAN4W0L8</accession>
<dbReference type="RefSeq" id="WP_338238391.1">
    <property type="nucleotide sequence ID" value="NZ_BQKE01000002.1"/>
</dbReference>
<name>A0AAN4W0L8_9BACT</name>
<dbReference type="Proteomes" id="UP001310022">
    <property type="component" value="Unassembled WGS sequence"/>
</dbReference>
<feature type="binding site" evidence="3">
    <location>
        <position position="152"/>
    </location>
    <ligand>
        <name>a divalent metal cation</name>
        <dbReference type="ChEBI" id="CHEBI:60240"/>
    </ligand>
</feature>
<evidence type="ECO:0008006" key="6">
    <source>
        <dbReference type="Google" id="ProtNLM"/>
    </source>
</evidence>
<dbReference type="EMBL" id="BQKE01000002">
    <property type="protein sequence ID" value="GJM63188.1"/>
    <property type="molecule type" value="Genomic_DNA"/>
</dbReference>
<dbReference type="AlphaFoldDB" id="A0AAN4W0L8"/>
<dbReference type="InterPro" id="IPR034660">
    <property type="entry name" value="DinB/YfiT-like"/>
</dbReference>
<dbReference type="GO" id="GO:0046872">
    <property type="term" value="F:metal ion binding"/>
    <property type="evidence" value="ECO:0007669"/>
    <property type="project" value="UniProtKB-KW"/>
</dbReference>
<keyword evidence="5" id="KW-1185">Reference proteome</keyword>
<dbReference type="Pfam" id="PF05163">
    <property type="entry name" value="DinB"/>
    <property type="match status" value="1"/>
</dbReference>
<evidence type="ECO:0000256" key="2">
    <source>
        <dbReference type="ARBA" id="ARBA00022723"/>
    </source>
</evidence>
<gene>
    <name evidence="4" type="ORF">PEDI_37400</name>
</gene>
<evidence type="ECO:0000313" key="4">
    <source>
        <dbReference type="EMBL" id="GJM63188.1"/>
    </source>
</evidence>
<dbReference type="InterPro" id="IPR007837">
    <property type="entry name" value="DinB"/>
</dbReference>
<proteinExistence type="inferred from homology"/>
<feature type="binding site" evidence="3">
    <location>
        <position position="69"/>
    </location>
    <ligand>
        <name>a divalent metal cation</name>
        <dbReference type="ChEBI" id="CHEBI:60240"/>
    </ligand>
</feature>
<sequence>MKFIEIVSFLFLTVAWPFSLQAQVYTEDFVSQWERSRKYTLATLEVFDQEGLDYRPTEAVMTVRQEFLHMLQNFGKLQFYATGKRESPLLSKLKGTEDCSKEELSELINFGFTHTLELFEQFSDEELAEPVEFFRSGVEMHRMGIFLLMRNHVTHHRGRLTLMCRLQGLEPPKYVGW</sequence>
<organism evidence="4 5">
    <name type="scientific">Persicobacter diffluens</name>
    <dbReference type="NCBI Taxonomy" id="981"/>
    <lineage>
        <taxon>Bacteria</taxon>
        <taxon>Pseudomonadati</taxon>
        <taxon>Bacteroidota</taxon>
        <taxon>Cytophagia</taxon>
        <taxon>Cytophagales</taxon>
        <taxon>Persicobacteraceae</taxon>
        <taxon>Persicobacter</taxon>
    </lineage>
</organism>
<comment type="similarity">
    <text evidence="1">Belongs to the DinB family.</text>
</comment>